<accession>A0A1V2A4L3</accession>
<dbReference type="Gene3D" id="1.20.120.1450">
    <property type="match status" value="1"/>
</dbReference>
<name>A0A1V2A4L3_9BACI</name>
<reference evidence="1 2" key="1">
    <citation type="submission" date="2016-12" db="EMBL/GenBank/DDBJ databases">
        <title>Domibacillus sp. SAB 38T whole genome sequencing.</title>
        <authorList>
            <person name="Verma A."/>
            <person name="Ojha A.K."/>
            <person name="Krishnamurthi S."/>
        </authorList>
    </citation>
    <scope>NUCLEOTIDE SEQUENCE [LARGE SCALE GENOMIC DNA]</scope>
    <source>
        <strain evidence="1 2">SAB 38</strain>
    </source>
</reference>
<evidence type="ECO:0000313" key="2">
    <source>
        <dbReference type="Proteomes" id="UP000188613"/>
    </source>
</evidence>
<proteinExistence type="predicted"/>
<keyword evidence="2" id="KW-1185">Reference proteome</keyword>
<comment type="caution">
    <text evidence="1">The sequence shown here is derived from an EMBL/GenBank/DDBJ whole genome shotgun (WGS) entry which is preliminary data.</text>
</comment>
<dbReference type="STRING" id="1714355.BTO28_15025"/>
<dbReference type="AlphaFoldDB" id="A0A1V2A4L3"/>
<gene>
    <name evidence="1" type="ORF">BTO28_15025</name>
</gene>
<dbReference type="Pfam" id="PF07307">
    <property type="entry name" value="HEPPP_synt_1"/>
    <property type="match status" value="1"/>
</dbReference>
<evidence type="ECO:0008006" key="3">
    <source>
        <dbReference type="Google" id="ProtNLM"/>
    </source>
</evidence>
<dbReference type="GO" id="GO:0009234">
    <property type="term" value="P:menaquinone biosynthetic process"/>
    <property type="evidence" value="ECO:0007669"/>
    <property type="project" value="InterPro"/>
</dbReference>
<dbReference type="Proteomes" id="UP000188613">
    <property type="component" value="Unassembled WGS sequence"/>
</dbReference>
<sequence>MGEWQNEQKALTEEINRTCSQPFLEKVIGAPEINPLRVSALMLAFSDQERTETHVKKQMTAAVLIQLALDTHDRIEPDTAEITQKHQLIVLAGDYFSGMYYRTLAEAGCIEYVRLLAEAVKNVNEMKTNLHQKDCTSASHIFHTVRTIETDIIRAVLQENEADVQLIEAVSSLLTADRLKKEKDKPSFVHDALLHVIGDPALVMNEIDNHLHELRSSILKQTQTLEEKTAVVLRAEYDRIFDRELRYAEEG</sequence>
<protein>
    <recommendedName>
        <fullName evidence="3">Heptaprenyl diphosphate synthase</fullName>
    </recommendedName>
</protein>
<dbReference type="InterPro" id="IPR009920">
    <property type="entry name" value="HEPPP_synth_su1"/>
</dbReference>
<evidence type="ECO:0000313" key="1">
    <source>
        <dbReference type="EMBL" id="OMP65867.1"/>
    </source>
</evidence>
<dbReference type="OrthoDB" id="2417886at2"/>
<dbReference type="RefSeq" id="WP_076767741.1">
    <property type="nucleotide sequence ID" value="NZ_MSFI01000029.1"/>
</dbReference>
<dbReference type="EMBL" id="MSFI01000029">
    <property type="protein sequence ID" value="OMP65867.1"/>
    <property type="molecule type" value="Genomic_DNA"/>
</dbReference>
<organism evidence="1 2">
    <name type="scientific">Domibacillus epiphyticus</name>
    <dbReference type="NCBI Taxonomy" id="1714355"/>
    <lineage>
        <taxon>Bacteria</taxon>
        <taxon>Bacillati</taxon>
        <taxon>Bacillota</taxon>
        <taxon>Bacilli</taxon>
        <taxon>Bacillales</taxon>
        <taxon>Bacillaceae</taxon>
        <taxon>Domibacillus</taxon>
    </lineage>
</organism>